<dbReference type="STRING" id="999422.HMPREF9944_01813"/>
<dbReference type="HOGENOM" id="CLU_015590_5_0_10"/>
<evidence type="ECO:0000313" key="5">
    <source>
        <dbReference type="Proteomes" id="UP000003167"/>
    </source>
</evidence>
<dbReference type="InterPro" id="IPR029058">
    <property type="entry name" value="AB_hydrolase_fold"/>
</dbReference>
<dbReference type="SMART" id="SM00939">
    <property type="entry name" value="PepX_C"/>
    <property type="match status" value="1"/>
</dbReference>
<dbReference type="InterPro" id="IPR050585">
    <property type="entry name" value="Xaa-Pro_dipeptidyl-ppase/CocE"/>
</dbReference>
<dbReference type="Gene3D" id="1.10.3020.10">
    <property type="entry name" value="alpha-amino acid ester hydrolase ( Helical cap domain)"/>
    <property type="match status" value="1"/>
</dbReference>
<protein>
    <submittedName>
        <fullName evidence="4">Hydrolase CocE/NonD family protein</fullName>
    </submittedName>
</protein>
<feature type="signal peptide" evidence="2">
    <location>
        <begin position="1"/>
        <end position="26"/>
    </location>
</feature>
<dbReference type="Pfam" id="PF08530">
    <property type="entry name" value="PepX_C"/>
    <property type="match status" value="1"/>
</dbReference>
<dbReference type="InterPro" id="IPR013736">
    <property type="entry name" value="Xaa-Pro_dipept_C"/>
</dbReference>
<dbReference type="RefSeq" id="WP_008565819.1">
    <property type="nucleotide sequence ID" value="NZ_JH594505.1"/>
</dbReference>
<gene>
    <name evidence="4" type="ORF">HMPREF9944_01813</name>
</gene>
<dbReference type="GO" id="GO:0008239">
    <property type="term" value="F:dipeptidyl-peptidase activity"/>
    <property type="evidence" value="ECO:0007669"/>
    <property type="project" value="InterPro"/>
</dbReference>
<sequence>MKVKRISLRYTALCFAILSMTLHVKGQVAETYTKREVMIAMRDGAKLYTAVYEPKDNSRRHPILMFRTPYGCRPYGESFSGAIEGELAHYVTRQYIIVQQDVRGRYMSEGEYENVRPVVLQPGERANDVTDAYDTAEWLVKNTWNNGSIGLTGNSYLGYYALTAALCKHPAIKAVCPEAPIGDWFMGDDVHHNGALMLTDAFRFLWGFGRYRSKPSQKVEGLKPYYFTDEYSFFLRTATIGGLSALQRDSLPFWNAMLKHPDYDEWWQQRSPIQAYKAIDIPVMVVGGQFDAEDLYGTWGSYKALAARQKAPLYLLIGPWRHGGWHAKGANRLGEMSFGHEDLSERFRSMQQRFFDYYLDHVGTMDFPPVTLFFTGENSWRTFAKLPAEKTVLTPIYLHKGGALRFEKPREKLSYTQYLSDPAHPVPYTNRIDRNRDAAYMVEDQRFASRRNDVICFSTSPLTEALTLCGPIEIDLSTSISTTDADYIVKLIDVFPDEDSKQAGYEMLVRGDIMRGRYRNSFTKPEPFAPNKMASIMFSLADVAHTFPKGHRIMVQIQSSWFPLADRNPQQFVNIYRCRPGDFVPTTVRIFHDATHASKLILPVLRP</sequence>
<keyword evidence="5" id="KW-1185">Reference proteome</keyword>
<name>H1HNR9_9BACT</name>
<accession>H1HNR9</accession>
<dbReference type="PANTHER" id="PTHR43056:SF10">
    <property type="entry name" value="COCE_NOND FAMILY, PUTATIVE (AFU_ORTHOLOGUE AFUA_7G00600)-RELATED"/>
    <property type="match status" value="1"/>
</dbReference>
<dbReference type="NCBIfam" id="TIGR00976">
    <property type="entry name" value="CocE_NonD"/>
    <property type="match status" value="1"/>
</dbReference>
<dbReference type="InterPro" id="IPR005674">
    <property type="entry name" value="CocE/Ser_esterase"/>
</dbReference>
<organism evidence="4 5">
    <name type="scientific">Segatella maculosa OT 289</name>
    <dbReference type="NCBI Taxonomy" id="999422"/>
    <lineage>
        <taxon>Bacteria</taxon>
        <taxon>Pseudomonadati</taxon>
        <taxon>Bacteroidota</taxon>
        <taxon>Bacteroidia</taxon>
        <taxon>Bacteroidales</taxon>
        <taxon>Prevotellaceae</taxon>
        <taxon>Segatella</taxon>
    </lineage>
</organism>
<dbReference type="Gene3D" id="2.60.120.260">
    <property type="entry name" value="Galactose-binding domain-like"/>
    <property type="match status" value="1"/>
</dbReference>
<comment type="caution">
    <text evidence="4">The sequence shown here is derived from an EMBL/GenBank/DDBJ whole genome shotgun (WGS) entry which is preliminary data.</text>
</comment>
<dbReference type="PANTHER" id="PTHR43056">
    <property type="entry name" value="PEPTIDASE S9 PROLYL OLIGOPEPTIDASE"/>
    <property type="match status" value="1"/>
</dbReference>
<evidence type="ECO:0000259" key="3">
    <source>
        <dbReference type="SMART" id="SM00939"/>
    </source>
</evidence>
<keyword evidence="1 4" id="KW-0378">Hydrolase</keyword>
<dbReference type="PATRIC" id="fig|999422.3.peg.1907"/>
<dbReference type="EMBL" id="AGEK01000031">
    <property type="protein sequence ID" value="EHO68782.1"/>
    <property type="molecule type" value="Genomic_DNA"/>
</dbReference>
<evidence type="ECO:0000256" key="1">
    <source>
        <dbReference type="ARBA" id="ARBA00022801"/>
    </source>
</evidence>
<feature type="domain" description="Xaa-Pro dipeptidyl-peptidase C-terminal" evidence="3">
    <location>
        <begin position="352"/>
        <end position="601"/>
    </location>
</feature>
<dbReference type="Pfam" id="PF02129">
    <property type="entry name" value="Peptidase_S15"/>
    <property type="match status" value="1"/>
</dbReference>
<dbReference type="AlphaFoldDB" id="H1HNR9"/>
<dbReference type="OrthoDB" id="319764at2"/>
<proteinExistence type="predicted"/>
<reference evidence="4 5" key="1">
    <citation type="submission" date="2011-12" db="EMBL/GenBank/DDBJ databases">
        <title>The Genome Sequence of Prevotella maculosa OT 289.</title>
        <authorList>
            <consortium name="The Broad Institute Genome Sequencing Platform"/>
            <person name="Earl A."/>
            <person name="Ward D."/>
            <person name="Feldgarden M."/>
            <person name="Gevers D."/>
            <person name="Izard J."/>
            <person name="Blanton J.M."/>
            <person name="Mathney J."/>
            <person name="Tanner A.C."/>
            <person name="Dewhirst F.E."/>
            <person name="Young S.K."/>
            <person name="Zeng Q."/>
            <person name="Gargeya S."/>
            <person name="Fitzgerald M."/>
            <person name="Haas B."/>
            <person name="Abouelleil A."/>
            <person name="Alvarado L."/>
            <person name="Arachchi H.M."/>
            <person name="Berlin A."/>
            <person name="Chapman S.B."/>
            <person name="Gearin G."/>
            <person name="Goldberg J."/>
            <person name="Griggs A."/>
            <person name="Gujja S."/>
            <person name="Hansen M."/>
            <person name="Heiman D."/>
            <person name="Howarth C."/>
            <person name="Larimer J."/>
            <person name="Lui A."/>
            <person name="MacDonald P.J.P."/>
            <person name="McCowen C."/>
            <person name="Montmayeur A."/>
            <person name="Murphy C."/>
            <person name="Neiman D."/>
            <person name="Pearson M."/>
            <person name="Priest M."/>
            <person name="Roberts A."/>
            <person name="Saif S."/>
            <person name="Shea T."/>
            <person name="Sisk P."/>
            <person name="Stolte C."/>
            <person name="Sykes S."/>
            <person name="Wortman J."/>
            <person name="Nusbaum C."/>
            <person name="Birren B."/>
        </authorList>
    </citation>
    <scope>NUCLEOTIDE SEQUENCE [LARGE SCALE GENOMIC DNA]</scope>
    <source>
        <strain evidence="4 5">OT 289</strain>
    </source>
</reference>
<dbReference type="SUPFAM" id="SSF53474">
    <property type="entry name" value="alpha/beta-Hydrolases"/>
    <property type="match status" value="1"/>
</dbReference>
<dbReference type="InterPro" id="IPR000383">
    <property type="entry name" value="Xaa-Pro-like_dom"/>
</dbReference>
<keyword evidence="2" id="KW-0732">Signal</keyword>
<dbReference type="Proteomes" id="UP000003167">
    <property type="component" value="Unassembled WGS sequence"/>
</dbReference>
<feature type="chain" id="PRO_5003550958" evidence="2">
    <location>
        <begin position="27"/>
        <end position="607"/>
    </location>
</feature>
<dbReference type="InterPro" id="IPR008979">
    <property type="entry name" value="Galactose-bd-like_sf"/>
</dbReference>
<evidence type="ECO:0000313" key="4">
    <source>
        <dbReference type="EMBL" id="EHO68782.1"/>
    </source>
</evidence>
<dbReference type="Gene3D" id="3.40.50.1820">
    <property type="entry name" value="alpha/beta hydrolase"/>
    <property type="match status" value="1"/>
</dbReference>
<evidence type="ECO:0000256" key="2">
    <source>
        <dbReference type="SAM" id="SignalP"/>
    </source>
</evidence>
<dbReference type="SUPFAM" id="SSF49785">
    <property type="entry name" value="Galactose-binding domain-like"/>
    <property type="match status" value="1"/>
</dbReference>